<protein>
    <submittedName>
        <fullName evidence="2">Uncharacterized protein</fullName>
    </submittedName>
</protein>
<sequence>MDTSSTNPSIVDVPMVDQTPPSTQGELSFVPVATPGEERVGQDTGLGDANISDPNLEIGKTMDDTSMVKNNEDEMMMIFLSQVEKRVVSSKKKKQPSKRSEGKEKTTASVDVDINSDEKNNPNEPNPSTEGPTPRRKWVGSSNVSGSSSSKVLKGRVIDPSVASELGIERLIEKLKFQGWKHLFLCPLPKFYEYEVVAFYTNLDVKKDRRYPIMVMLSMIWKGCDLLQSVPGLKRKGPMT</sequence>
<gene>
    <name evidence="2" type="ORF">HAX54_052560</name>
</gene>
<accession>A0ABS8T057</accession>
<dbReference type="Proteomes" id="UP000823775">
    <property type="component" value="Unassembled WGS sequence"/>
</dbReference>
<keyword evidence="3" id="KW-1185">Reference proteome</keyword>
<feature type="region of interest" description="Disordered" evidence="1">
    <location>
        <begin position="88"/>
        <end position="150"/>
    </location>
</feature>
<evidence type="ECO:0000313" key="3">
    <source>
        <dbReference type="Proteomes" id="UP000823775"/>
    </source>
</evidence>
<feature type="region of interest" description="Disordered" evidence="1">
    <location>
        <begin position="1"/>
        <end position="26"/>
    </location>
</feature>
<evidence type="ECO:0000313" key="2">
    <source>
        <dbReference type="EMBL" id="MCD7464358.1"/>
    </source>
</evidence>
<feature type="compositionally biased region" description="Polar residues" evidence="1">
    <location>
        <begin position="122"/>
        <end position="131"/>
    </location>
</feature>
<reference evidence="2 3" key="1">
    <citation type="journal article" date="2021" name="BMC Genomics">
        <title>Datura genome reveals duplications of psychoactive alkaloid biosynthetic genes and high mutation rate following tissue culture.</title>
        <authorList>
            <person name="Rajewski A."/>
            <person name="Carter-House D."/>
            <person name="Stajich J."/>
            <person name="Litt A."/>
        </authorList>
    </citation>
    <scope>NUCLEOTIDE SEQUENCE [LARGE SCALE GENOMIC DNA]</scope>
    <source>
        <strain evidence="2">AR-01</strain>
    </source>
</reference>
<feature type="compositionally biased region" description="Basic residues" evidence="1">
    <location>
        <begin position="88"/>
        <end position="97"/>
    </location>
</feature>
<proteinExistence type="predicted"/>
<organism evidence="2 3">
    <name type="scientific">Datura stramonium</name>
    <name type="common">Jimsonweed</name>
    <name type="synonym">Common thornapple</name>
    <dbReference type="NCBI Taxonomy" id="4076"/>
    <lineage>
        <taxon>Eukaryota</taxon>
        <taxon>Viridiplantae</taxon>
        <taxon>Streptophyta</taxon>
        <taxon>Embryophyta</taxon>
        <taxon>Tracheophyta</taxon>
        <taxon>Spermatophyta</taxon>
        <taxon>Magnoliopsida</taxon>
        <taxon>eudicotyledons</taxon>
        <taxon>Gunneridae</taxon>
        <taxon>Pentapetalae</taxon>
        <taxon>asterids</taxon>
        <taxon>lamiids</taxon>
        <taxon>Solanales</taxon>
        <taxon>Solanaceae</taxon>
        <taxon>Solanoideae</taxon>
        <taxon>Datureae</taxon>
        <taxon>Datura</taxon>
    </lineage>
</organism>
<evidence type="ECO:0000256" key="1">
    <source>
        <dbReference type="SAM" id="MobiDB-lite"/>
    </source>
</evidence>
<feature type="compositionally biased region" description="Low complexity" evidence="1">
    <location>
        <begin position="139"/>
        <end position="150"/>
    </location>
</feature>
<feature type="region of interest" description="Disordered" evidence="1">
    <location>
        <begin position="35"/>
        <end position="54"/>
    </location>
</feature>
<name>A0ABS8T057_DATST</name>
<dbReference type="EMBL" id="JACEIK010000956">
    <property type="protein sequence ID" value="MCD7464358.1"/>
    <property type="molecule type" value="Genomic_DNA"/>
</dbReference>
<comment type="caution">
    <text evidence="2">The sequence shown here is derived from an EMBL/GenBank/DDBJ whole genome shotgun (WGS) entry which is preliminary data.</text>
</comment>